<keyword evidence="3" id="KW-1185">Reference proteome</keyword>
<evidence type="ECO:0000313" key="3">
    <source>
        <dbReference type="Proteomes" id="UP000617355"/>
    </source>
</evidence>
<feature type="domain" description="HTH luxR-type" evidence="1">
    <location>
        <begin position="307"/>
        <end position="364"/>
    </location>
</feature>
<name>A0ABQ1QC96_9RHOB</name>
<organism evidence="2 3">
    <name type="scientific">Sinisalibacter lacisalsi</name>
    <dbReference type="NCBI Taxonomy" id="1526570"/>
    <lineage>
        <taxon>Bacteria</taxon>
        <taxon>Pseudomonadati</taxon>
        <taxon>Pseudomonadota</taxon>
        <taxon>Alphaproteobacteria</taxon>
        <taxon>Rhodobacterales</taxon>
        <taxon>Roseobacteraceae</taxon>
        <taxon>Sinisalibacter</taxon>
    </lineage>
</organism>
<dbReference type="InterPro" id="IPR000792">
    <property type="entry name" value="Tscrpt_reg_LuxR_C"/>
</dbReference>
<sequence>MDQISTLIGRIYDSALGMDDWSSTLSGVADFCGGANAALVLSDPRLELSRVTTPRADPSVVEDYGQYWWQHDPTAQRTARIAPGVITDLDHTGRERFLASRFHNEYWARSGLGAHRLASNVFTDGVAFGSLVLQAAPDRDEITTEMRERFGALVPHLIRAIEARRRMEYLSLALRTGTGQARDGIILVDGAKRVLLADDEALSTLGESDALDIHDNTLRFFDPRASLALEAALADSRTSEAPEAERRDCIIPCRHGPAHLNVEIVGLGRAAARADLFAPLFGRPAAIVTLRHSERQRERAMDRLSAQFGLTAAEARLALEVARGDGREAAARRCSISLNTARTHLMRVFEKTGARRQAELLRLLNEMGII</sequence>
<dbReference type="SMART" id="SM00421">
    <property type="entry name" value="HTH_LUXR"/>
    <property type="match status" value="1"/>
</dbReference>
<gene>
    <name evidence="2" type="ORF">GCM10011358_01790</name>
</gene>
<dbReference type="Gene3D" id="1.10.10.10">
    <property type="entry name" value="Winged helix-like DNA-binding domain superfamily/Winged helix DNA-binding domain"/>
    <property type="match status" value="1"/>
</dbReference>
<comment type="caution">
    <text evidence="2">The sequence shown here is derived from an EMBL/GenBank/DDBJ whole genome shotgun (WGS) entry which is preliminary data.</text>
</comment>
<dbReference type="InterPro" id="IPR036388">
    <property type="entry name" value="WH-like_DNA-bd_sf"/>
</dbReference>
<accession>A0ABQ1QC96</accession>
<evidence type="ECO:0000313" key="2">
    <source>
        <dbReference type="EMBL" id="GGD20856.1"/>
    </source>
</evidence>
<dbReference type="SUPFAM" id="SSF46894">
    <property type="entry name" value="C-terminal effector domain of the bipartite response regulators"/>
    <property type="match status" value="1"/>
</dbReference>
<reference evidence="3" key="1">
    <citation type="journal article" date="2019" name="Int. J. Syst. Evol. Microbiol.">
        <title>The Global Catalogue of Microorganisms (GCM) 10K type strain sequencing project: providing services to taxonomists for standard genome sequencing and annotation.</title>
        <authorList>
            <consortium name="The Broad Institute Genomics Platform"/>
            <consortium name="The Broad Institute Genome Sequencing Center for Infectious Disease"/>
            <person name="Wu L."/>
            <person name="Ma J."/>
        </authorList>
    </citation>
    <scope>NUCLEOTIDE SEQUENCE [LARGE SCALE GENOMIC DNA]</scope>
    <source>
        <strain evidence="3">CGMCC 1.12922</strain>
    </source>
</reference>
<proteinExistence type="predicted"/>
<protein>
    <submittedName>
        <fullName evidence="2">Transcriptional regulator</fullName>
    </submittedName>
</protein>
<dbReference type="Proteomes" id="UP000617355">
    <property type="component" value="Unassembled WGS sequence"/>
</dbReference>
<dbReference type="EMBL" id="BMGI01000001">
    <property type="protein sequence ID" value="GGD20856.1"/>
    <property type="molecule type" value="Genomic_DNA"/>
</dbReference>
<dbReference type="InterPro" id="IPR016032">
    <property type="entry name" value="Sig_transdc_resp-reg_C-effctor"/>
</dbReference>
<evidence type="ECO:0000259" key="1">
    <source>
        <dbReference type="SMART" id="SM00421"/>
    </source>
</evidence>